<accession>A0A6J7RXR6</accession>
<name>A0A6J7RXR6_9ZZZZ</name>
<organism evidence="2">
    <name type="scientific">freshwater metagenome</name>
    <dbReference type="NCBI Taxonomy" id="449393"/>
    <lineage>
        <taxon>unclassified sequences</taxon>
        <taxon>metagenomes</taxon>
        <taxon>ecological metagenomes</taxon>
    </lineage>
</organism>
<evidence type="ECO:0000313" key="1">
    <source>
        <dbReference type="EMBL" id="CAB4875316.1"/>
    </source>
</evidence>
<dbReference type="EMBL" id="CAFBLI010000113">
    <property type="protein sequence ID" value="CAB4875316.1"/>
    <property type="molecule type" value="Genomic_DNA"/>
</dbReference>
<dbReference type="AlphaFoldDB" id="A0A6J7RXR6"/>
<gene>
    <name evidence="1" type="ORF">UFOPK3306_01171</name>
    <name evidence="2" type="ORF">UFOPK4209_00088</name>
</gene>
<dbReference type="EMBL" id="CAFBPY010000006">
    <property type="protein sequence ID" value="CAB5033665.1"/>
    <property type="molecule type" value="Genomic_DNA"/>
</dbReference>
<proteinExistence type="predicted"/>
<protein>
    <submittedName>
        <fullName evidence="2">Unannotated protein</fullName>
    </submittedName>
</protein>
<evidence type="ECO:0000313" key="2">
    <source>
        <dbReference type="EMBL" id="CAB5033665.1"/>
    </source>
</evidence>
<sequence length="66" mass="7068">MSITIQDPKGIHWGGYLGGPVFKEVMSYALKSYQVAPTGKLNEAFPLDAATLKKREKITAAASVGD</sequence>
<reference evidence="2" key="1">
    <citation type="submission" date="2020-05" db="EMBL/GenBank/DDBJ databases">
        <authorList>
            <person name="Chiriac C."/>
            <person name="Salcher M."/>
            <person name="Ghai R."/>
            <person name="Kavagutti S V."/>
        </authorList>
    </citation>
    <scope>NUCLEOTIDE SEQUENCE</scope>
</reference>